<dbReference type="Pfam" id="PF02953">
    <property type="entry name" value="zf-Tim10_DDP"/>
    <property type="match status" value="1"/>
</dbReference>
<dbReference type="RefSeq" id="XP_009046621.1">
    <property type="nucleotide sequence ID" value="XM_009048373.1"/>
</dbReference>
<comment type="domain">
    <text evidence="1">The twin CX3C motif contains 4 conserved Cys residues that form 2 disulfide bonds in the mitochondrial intermembrane space.</text>
</comment>
<evidence type="ECO:0000313" key="4">
    <source>
        <dbReference type="Proteomes" id="UP000030746"/>
    </source>
</evidence>
<dbReference type="KEGG" id="lgi:LOTGIDRAFT_60038"/>
<comment type="subcellular location">
    <subcellularLocation>
        <location evidence="1">Mitochondrion inner membrane</location>
        <topology evidence="1">Peripheral membrane protein</topology>
        <orientation evidence="1">Intermembrane side</orientation>
    </subcellularLocation>
</comment>
<dbReference type="InterPro" id="IPR035427">
    <property type="entry name" value="Tim10-like_dom_sf"/>
</dbReference>
<feature type="non-terminal residue" evidence="3">
    <location>
        <position position="1"/>
    </location>
</feature>
<sequence length="66" mass="7711">DPKVQRFIQEVGEQQKLQQAIHQVNDLCFNLCIDKPGQRLDSRSESCLKNCVDRFIDTSNFIVNRM</sequence>
<protein>
    <recommendedName>
        <fullName evidence="1">Mitochondrial import inner membrane translocase subunit</fullName>
    </recommendedName>
</protein>
<dbReference type="Proteomes" id="UP000030746">
    <property type="component" value="Unassembled WGS sequence"/>
</dbReference>
<evidence type="ECO:0000313" key="3">
    <source>
        <dbReference type="EMBL" id="ESP02737.1"/>
    </source>
</evidence>
<dbReference type="OMA" id="DLCYTGT"/>
<feature type="domain" description="Tim10-like" evidence="2">
    <location>
        <begin position="7"/>
        <end position="66"/>
    </location>
</feature>
<comment type="subunit">
    <text evidence="1">Heterohexamer.</text>
</comment>
<dbReference type="SUPFAM" id="SSF144122">
    <property type="entry name" value="Tim10-like"/>
    <property type="match status" value="1"/>
</dbReference>
<keyword evidence="1" id="KW-0472">Membrane</keyword>
<keyword evidence="1" id="KW-1015">Disulfide bond</keyword>
<name>V4BA51_LOTGI</name>
<dbReference type="InterPro" id="IPR004217">
    <property type="entry name" value="Tim10-like"/>
</dbReference>
<evidence type="ECO:0000259" key="2">
    <source>
        <dbReference type="Pfam" id="PF02953"/>
    </source>
</evidence>
<dbReference type="GeneID" id="20251553"/>
<comment type="function">
    <text evidence="1">Mitochondrial intermembrane chaperone that participates in the import and insertion of some multi-pass transmembrane proteins into the mitochondrial inner membrane. Also required for the transfer of beta-barrel precursors from the TOM complex to the sorting and assembly machinery (SAM complex) of the outer membrane. Acts as a chaperone-like protein that protects the hydrophobic precursors from aggregation and guide them through the mitochondrial intermembrane space.</text>
</comment>
<dbReference type="GO" id="GO:0015031">
    <property type="term" value="P:protein transport"/>
    <property type="evidence" value="ECO:0007669"/>
    <property type="project" value="UniProtKB-KW"/>
</dbReference>
<dbReference type="STRING" id="225164.V4BA51"/>
<gene>
    <name evidence="3" type="ORF">LOTGIDRAFT_60038</name>
</gene>
<dbReference type="AlphaFoldDB" id="V4BA51"/>
<keyword evidence="4" id="KW-1185">Reference proteome</keyword>
<organism evidence="3 4">
    <name type="scientific">Lottia gigantea</name>
    <name type="common">Giant owl limpet</name>
    <dbReference type="NCBI Taxonomy" id="225164"/>
    <lineage>
        <taxon>Eukaryota</taxon>
        <taxon>Metazoa</taxon>
        <taxon>Spiralia</taxon>
        <taxon>Lophotrochozoa</taxon>
        <taxon>Mollusca</taxon>
        <taxon>Gastropoda</taxon>
        <taxon>Patellogastropoda</taxon>
        <taxon>Lottioidea</taxon>
        <taxon>Lottiidae</taxon>
        <taxon>Lottia</taxon>
    </lineage>
</organism>
<dbReference type="CTD" id="20251553"/>
<comment type="similarity">
    <text evidence="1">Belongs to the small Tim family.</text>
</comment>
<keyword evidence="1" id="KW-0813">Transport</keyword>
<keyword evidence="1" id="KW-0811">Translocation</keyword>
<feature type="non-terminal residue" evidence="3">
    <location>
        <position position="66"/>
    </location>
</feature>
<accession>V4BA51</accession>
<dbReference type="OrthoDB" id="344165at2759"/>
<evidence type="ECO:0000256" key="1">
    <source>
        <dbReference type="RuleBase" id="RU367043"/>
    </source>
</evidence>
<dbReference type="HOGENOM" id="CLU_141397_1_2_1"/>
<dbReference type="GO" id="GO:0005743">
    <property type="term" value="C:mitochondrial inner membrane"/>
    <property type="evidence" value="ECO:0007669"/>
    <property type="project" value="UniProtKB-SubCell"/>
</dbReference>
<reference evidence="3 4" key="1">
    <citation type="journal article" date="2013" name="Nature">
        <title>Insights into bilaterian evolution from three spiralian genomes.</title>
        <authorList>
            <person name="Simakov O."/>
            <person name="Marletaz F."/>
            <person name="Cho S.J."/>
            <person name="Edsinger-Gonzales E."/>
            <person name="Havlak P."/>
            <person name="Hellsten U."/>
            <person name="Kuo D.H."/>
            <person name="Larsson T."/>
            <person name="Lv J."/>
            <person name="Arendt D."/>
            <person name="Savage R."/>
            <person name="Osoegawa K."/>
            <person name="de Jong P."/>
            <person name="Grimwood J."/>
            <person name="Chapman J.A."/>
            <person name="Shapiro H."/>
            <person name="Aerts A."/>
            <person name="Otillar R.P."/>
            <person name="Terry A.Y."/>
            <person name="Boore J.L."/>
            <person name="Grigoriev I.V."/>
            <person name="Lindberg D.R."/>
            <person name="Seaver E.C."/>
            <person name="Weisblat D.A."/>
            <person name="Putnam N.H."/>
            <person name="Rokhsar D.S."/>
        </authorList>
    </citation>
    <scope>NUCLEOTIDE SEQUENCE [LARGE SCALE GENOMIC DNA]</scope>
</reference>
<keyword evidence="1" id="KW-0653">Protein transport</keyword>
<dbReference type="Gene3D" id="1.10.287.810">
    <property type="entry name" value="Mitochondrial import inner membrane translocase subunit tim13 like domains"/>
    <property type="match status" value="1"/>
</dbReference>
<dbReference type="EMBL" id="KB200130">
    <property type="protein sequence ID" value="ESP02737.1"/>
    <property type="molecule type" value="Genomic_DNA"/>
</dbReference>
<keyword evidence="1" id="KW-0999">Mitochondrion inner membrane</keyword>
<proteinExistence type="inferred from homology"/>
<keyword evidence="1" id="KW-0496">Mitochondrion</keyword>
<keyword evidence="1" id="KW-0143">Chaperone</keyword>